<gene>
    <name evidence="2" type="ORF">NP064_12315</name>
</gene>
<organism evidence="2 3">
    <name type="scientific">Cellulomonas chengniuliangii</name>
    <dbReference type="NCBI Taxonomy" id="2968084"/>
    <lineage>
        <taxon>Bacteria</taxon>
        <taxon>Bacillati</taxon>
        <taxon>Actinomycetota</taxon>
        <taxon>Actinomycetes</taxon>
        <taxon>Micrococcales</taxon>
        <taxon>Cellulomonadaceae</taxon>
        <taxon>Cellulomonas</taxon>
    </lineage>
</organism>
<sequence length="168" mass="18182">MRILVTVASRHGATREIGSVVARVLTEAGHDVDELDPEMVSEVRDYDAVVLGSAVYTAHWLPAARALAERCAHDLVNRPVWMLSSGLATQPAASANSPHEVQQLRETLGARAHRSFAGRLIRSELTFAERALISGARAREGDHRDLNAVAAWAAQIVDELAAMHPAHV</sequence>
<name>A0ABY5L1T5_9CELL</name>
<dbReference type="RefSeq" id="WP_227570712.1">
    <property type="nucleotide sequence ID" value="NZ_CP101988.1"/>
</dbReference>
<dbReference type="PANTHER" id="PTHR38030:SF2">
    <property type="entry name" value="PROTOPORPHYRINOGEN IX DEHYDROGENASE [QUINONE]"/>
    <property type="match status" value="1"/>
</dbReference>
<proteinExistence type="predicted"/>
<keyword evidence="3" id="KW-1185">Reference proteome</keyword>
<evidence type="ECO:0000259" key="1">
    <source>
        <dbReference type="Pfam" id="PF12724"/>
    </source>
</evidence>
<dbReference type="Gene3D" id="3.40.50.360">
    <property type="match status" value="1"/>
</dbReference>
<dbReference type="InterPro" id="IPR026816">
    <property type="entry name" value="Flavodoxin_dom"/>
</dbReference>
<dbReference type="Proteomes" id="UP001316189">
    <property type="component" value="Chromosome"/>
</dbReference>
<dbReference type="InterPro" id="IPR052200">
    <property type="entry name" value="Protoporphyrinogen_IX_DH"/>
</dbReference>
<dbReference type="EMBL" id="CP101988">
    <property type="protein sequence ID" value="UUI74573.1"/>
    <property type="molecule type" value="Genomic_DNA"/>
</dbReference>
<accession>A0ABY5L1T5</accession>
<reference evidence="2 3" key="1">
    <citation type="submission" date="2022-07" db="EMBL/GenBank/DDBJ databases">
        <title>Novel species in genus cellulomonas.</title>
        <authorList>
            <person name="Ye L."/>
        </authorList>
    </citation>
    <scope>NUCLEOTIDE SEQUENCE [LARGE SCALE GENOMIC DNA]</scope>
    <source>
        <strain evidence="3">zg-Y338</strain>
    </source>
</reference>
<evidence type="ECO:0000313" key="3">
    <source>
        <dbReference type="Proteomes" id="UP001316189"/>
    </source>
</evidence>
<dbReference type="SUPFAM" id="SSF52218">
    <property type="entry name" value="Flavoproteins"/>
    <property type="match status" value="1"/>
</dbReference>
<feature type="domain" description="Flavodoxin" evidence="1">
    <location>
        <begin position="4"/>
        <end position="145"/>
    </location>
</feature>
<dbReference type="PANTHER" id="PTHR38030">
    <property type="entry name" value="PROTOPORPHYRINOGEN IX DEHYDROGENASE [MENAQUINONE]"/>
    <property type="match status" value="1"/>
</dbReference>
<protein>
    <submittedName>
        <fullName evidence="2">Flavodoxin domain-containing protein</fullName>
    </submittedName>
</protein>
<evidence type="ECO:0000313" key="2">
    <source>
        <dbReference type="EMBL" id="UUI74573.1"/>
    </source>
</evidence>
<dbReference type="Pfam" id="PF12724">
    <property type="entry name" value="Flavodoxin_5"/>
    <property type="match status" value="1"/>
</dbReference>
<dbReference type="InterPro" id="IPR029039">
    <property type="entry name" value="Flavoprotein-like_sf"/>
</dbReference>